<keyword evidence="2" id="KW-0732">Signal</keyword>
<dbReference type="EMBL" id="JARJCW010000121">
    <property type="protein sequence ID" value="KAJ7192351.1"/>
    <property type="molecule type" value="Genomic_DNA"/>
</dbReference>
<feature type="signal peptide" evidence="2">
    <location>
        <begin position="1"/>
        <end position="21"/>
    </location>
</feature>
<organism evidence="3 4">
    <name type="scientific">Mycena pura</name>
    <dbReference type="NCBI Taxonomy" id="153505"/>
    <lineage>
        <taxon>Eukaryota</taxon>
        <taxon>Fungi</taxon>
        <taxon>Dikarya</taxon>
        <taxon>Basidiomycota</taxon>
        <taxon>Agaricomycotina</taxon>
        <taxon>Agaricomycetes</taxon>
        <taxon>Agaricomycetidae</taxon>
        <taxon>Agaricales</taxon>
        <taxon>Marasmiineae</taxon>
        <taxon>Mycenaceae</taxon>
        <taxon>Mycena</taxon>
    </lineage>
</organism>
<dbReference type="AlphaFoldDB" id="A0AAD6UQ65"/>
<accession>A0AAD6UQ65</accession>
<sequence>MLGTFSRVLFLIAFAGQFVSSAPASTLVTIPYPFPTPIPFTVKNLGVDSEGRTTYAGTRAGGAIATLVVGSDFVAATAAGNGFECSVVDGNSSCIGADLFLNPVRGSQLYGPCWYIWNGKPTTSAVEGIPGAVPKSAQTAQSGDPCDMLSLVLLAMAILIATSPSPGVAPPGDAEDEKFLGGDWVARAVWDLYQSIEQWPKRRLTVDRRKKKALSLMDGDLYDFDLVKQALDNIVPKPVVERVDVAWESPLGAKVAKVAAPWRKWIRRRLVPAMTLDCAAGVEAGELHRSLKFKGYLLGQIHTHDGNPSSRREVPDHAIRSCS</sequence>
<comment type="caution">
    <text evidence="3">The sequence shown here is derived from an EMBL/GenBank/DDBJ whole genome shotgun (WGS) entry which is preliminary data.</text>
</comment>
<feature type="chain" id="PRO_5041930705" evidence="2">
    <location>
        <begin position="22"/>
        <end position="323"/>
    </location>
</feature>
<reference evidence="3" key="1">
    <citation type="submission" date="2023-03" db="EMBL/GenBank/DDBJ databases">
        <title>Massive genome expansion in bonnet fungi (Mycena s.s.) driven by repeated elements and novel gene families across ecological guilds.</title>
        <authorList>
            <consortium name="Lawrence Berkeley National Laboratory"/>
            <person name="Harder C.B."/>
            <person name="Miyauchi S."/>
            <person name="Viragh M."/>
            <person name="Kuo A."/>
            <person name="Thoen E."/>
            <person name="Andreopoulos B."/>
            <person name="Lu D."/>
            <person name="Skrede I."/>
            <person name="Drula E."/>
            <person name="Henrissat B."/>
            <person name="Morin E."/>
            <person name="Kohler A."/>
            <person name="Barry K."/>
            <person name="LaButti K."/>
            <person name="Morin E."/>
            <person name="Salamov A."/>
            <person name="Lipzen A."/>
            <person name="Mereny Z."/>
            <person name="Hegedus B."/>
            <person name="Baldrian P."/>
            <person name="Stursova M."/>
            <person name="Weitz H."/>
            <person name="Taylor A."/>
            <person name="Grigoriev I.V."/>
            <person name="Nagy L.G."/>
            <person name="Martin F."/>
            <person name="Kauserud H."/>
        </authorList>
    </citation>
    <scope>NUCLEOTIDE SEQUENCE</scope>
    <source>
        <strain evidence="3">9144</strain>
    </source>
</reference>
<gene>
    <name evidence="3" type="ORF">GGX14DRAFT_595933</name>
</gene>
<feature type="region of interest" description="Disordered" evidence="1">
    <location>
        <begin position="304"/>
        <end position="323"/>
    </location>
</feature>
<evidence type="ECO:0000256" key="2">
    <source>
        <dbReference type="SAM" id="SignalP"/>
    </source>
</evidence>
<evidence type="ECO:0000313" key="4">
    <source>
        <dbReference type="Proteomes" id="UP001219525"/>
    </source>
</evidence>
<dbReference type="Proteomes" id="UP001219525">
    <property type="component" value="Unassembled WGS sequence"/>
</dbReference>
<protein>
    <submittedName>
        <fullName evidence="3">Uncharacterized protein</fullName>
    </submittedName>
</protein>
<name>A0AAD6UQ65_9AGAR</name>
<proteinExistence type="predicted"/>
<keyword evidence="4" id="KW-1185">Reference proteome</keyword>
<evidence type="ECO:0000313" key="3">
    <source>
        <dbReference type="EMBL" id="KAJ7192351.1"/>
    </source>
</evidence>
<evidence type="ECO:0000256" key="1">
    <source>
        <dbReference type="SAM" id="MobiDB-lite"/>
    </source>
</evidence>